<dbReference type="Pfam" id="PF00173">
    <property type="entry name" value="Cyt-b5"/>
    <property type="match status" value="1"/>
</dbReference>
<dbReference type="AlphaFoldDB" id="A0A2V1AKI7"/>
<dbReference type="PANTHER" id="PTHR10281">
    <property type="entry name" value="MEMBRANE-ASSOCIATED PROGESTERONE RECEPTOR COMPONENT-RELATED"/>
    <property type="match status" value="1"/>
</dbReference>
<dbReference type="GeneID" id="37001004"/>
<evidence type="ECO:0000256" key="1">
    <source>
        <dbReference type="ARBA" id="ARBA00038357"/>
    </source>
</evidence>
<dbReference type="RefSeq" id="XP_025339026.1">
    <property type="nucleotide sequence ID" value="XM_025479553.1"/>
</dbReference>
<dbReference type="GO" id="GO:0016020">
    <property type="term" value="C:membrane"/>
    <property type="evidence" value="ECO:0007669"/>
    <property type="project" value="TreeGrafter"/>
</dbReference>
<dbReference type="InterPro" id="IPR036400">
    <property type="entry name" value="Cyt_B5-like_heme/steroid_sf"/>
</dbReference>
<dbReference type="PANTHER" id="PTHR10281:SF76">
    <property type="entry name" value="CALCUTTA CUP-RELATED"/>
    <property type="match status" value="1"/>
</dbReference>
<organism evidence="4 5">
    <name type="scientific">Candidozyma duobushaemuli</name>
    <dbReference type="NCBI Taxonomy" id="1231522"/>
    <lineage>
        <taxon>Eukaryota</taxon>
        <taxon>Fungi</taxon>
        <taxon>Dikarya</taxon>
        <taxon>Ascomycota</taxon>
        <taxon>Saccharomycotina</taxon>
        <taxon>Pichiomycetes</taxon>
        <taxon>Metschnikowiaceae</taxon>
        <taxon>Candidozyma</taxon>
    </lineage>
</organism>
<dbReference type="SUPFAM" id="SSF55856">
    <property type="entry name" value="Cytochrome b5-like heme/steroid binding domain"/>
    <property type="match status" value="1"/>
</dbReference>
<name>A0A2V1AKI7_9ASCO</name>
<evidence type="ECO:0000313" key="5">
    <source>
        <dbReference type="Proteomes" id="UP000244406"/>
    </source>
</evidence>
<dbReference type="SMART" id="SM01117">
    <property type="entry name" value="Cyt-b5"/>
    <property type="match status" value="1"/>
</dbReference>
<feature type="transmembrane region" description="Helical" evidence="2">
    <location>
        <begin position="12"/>
        <end position="32"/>
    </location>
</feature>
<evidence type="ECO:0000313" key="4">
    <source>
        <dbReference type="EMBL" id="PVH18086.1"/>
    </source>
</evidence>
<evidence type="ECO:0000256" key="2">
    <source>
        <dbReference type="SAM" id="Phobius"/>
    </source>
</evidence>
<comment type="caution">
    <text evidence="4">The sequence shown here is derived from an EMBL/GenBank/DDBJ whole genome shotgun (WGS) entry which is preliminary data.</text>
</comment>
<feature type="domain" description="Cytochrome b5 heme-binding" evidence="3">
    <location>
        <begin position="61"/>
        <end position="161"/>
    </location>
</feature>
<dbReference type="InterPro" id="IPR050577">
    <property type="entry name" value="MAPR/NEUFC/NENF-like"/>
</dbReference>
<sequence>MVRASSAFTSTIDILRVLGGVLLANALLSWWFTGSSTWGYDGKWVDYRYLKHLAIESPVQLTLEELAKYNGDTPGLPIYVSINGTVYDVTKSARIYGPGGAYHVFSGKDSARAFVTGCYDKEDELTHDLRGLDPEEIEDQLGGWVRFFSKNSRYWVAGTVELPEPTGEIPSPCDHQRYPGHA</sequence>
<dbReference type="Gene3D" id="3.10.120.10">
    <property type="entry name" value="Cytochrome b5-like heme/steroid binding domain"/>
    <property type="match status" value="1"/>
</dbReference>
<reference evidence="4 5" key="1">
    <citation type="submission" date="2017-12" db="EMBL/GenBank/DDBJ databases">
        <title>Genome Sequence of the Amphotericin B-resistant Candida duobushaemulonii strain, B09383.</title>
        <authorList>
            <person name="Chow N.A."/>
            <person name="Gade L."/>
            <person name="Batra D."/>
            <person name="Rowe L.A."/>
            <person name="Loparev V.N."/>
            <person name="Litvintseva A.P."/>
        </authorList>
    </citation>
    <scope>NUCLEOTIDE SEQUENCE [LARGE SCALE GENOMIC DNA]</scope>
    <source>
        <strain evidence="4 5">B09383</strain>
    </source>
</reference>
<keyword evidence="2" id="KW-1133">Transmembrane helix</keyword>
<keyword evidence="5" id="KW-1185">Reference proteome</keyword>
<dbReference type="Proteomes" id="UP000244406">
    <property type="component" value="Unassembled WGS sequence"/>
</dbReference>
<comment type="similarity">
    <text evidence="1">Belongs to the cytochrome b5 family. MAPR subfamily.</text>
</comment>
<dbReference type="GO" id="GO:0012505">
    <property type="term" value="C:endomembrane system"/>
    <property type="evidence" value="ECO:0007669"/>
    <property type="project" value="TreeGrafter"/>
</dbReference>
<keyword evidence="2" id="KW-0472">Membrane</keyword>
<proteinExistence type="inferred from homology"/>
<gene>
    <name evidence="4" type="ORF">CXQ87_001003</name>
</gene>
<accession>A0A2V1AKI7</accession>
<dbReference type="VEuPathDB" id="FungiDB:CXQ87_001003"/>
<evidence type="ECO:0000259" key="3">
    <source>
        <dbReference type="SMART" id="SM01117"/>
    </source>
</evidence>
<dbReference type="EMBL" id="PKFP01000008">
    <property type="protein sequence ID" value="PVH18086.1"/>
    <property type="molecule type" value="Genomic_DNA"/>
</dbReference>
<protein>
    <recommendedName>
        <fullName evidence="3">Cytochrome b5 heme-binding domain-containing protein</fullName>
    </recommendedName>
</protein>
<keyword evidence="2" id="KW-0812">Transmembrane</keyword>
<dbReference type="InterPro" id="IPR001199">
    <property type="entry name" value="Cyt_B5-like_heme/steroid-bd"/>
</dbReference>